<accession>A0A6L2NLL7</accession>
<keyword evidence="1" id="KW-0175">Coiled coil</keyword>
<organism evidence="3">
    <name type="scientific">Tanacetum cinerariifolium</name>
    <name type="common">Dalmatian daisy</name>
    <name type="synonym">Chrysanthemum cinerariifolium</name>
    <dbReference type="NCBI Taxonomy" id="118510"/>
    <lineage>
        <taxon>Eukaryota</taxon>
        <taxon>Viridiplantae</taxon>
        <taxon>Streptophyta</taxon>
        <taxon>Embryophyta</taxon>
        <taxon>Tracheophyta</taxon>
        <taxon>Spermatophyta</taxon>
        <taxon>Magnoliopsida</taxon>
        <taxon>eudicotyledons</taxon>
        <taxon>Gunneridae</taxon>
        <taxon>Pentapetalae</taxon>
        <taxon>asterids</taxon>
        <taxon>campanulids</taxon>
        <taxon>Asterales</taxon>
        <taxon>Asteraceae</taxon>
        <taxon>Asteroideae</taxon>
        <taxon>Anthemideae</taxon>
        <taxon>Anthemidinae</taxon>
        <taxon>Tanacetum</taxon>
    </lineage>
</organism>
<evidence type="ECO:0008006" key="4">
    <source>
        <dbReference type="Google" id="ProtNLM"/>
    </source>
</evidence>
<dbReference type="AlphaFoldDB" id="A0A6L2NLL7"/>
<feature type="region of interest" description="Disordered" evidence="2">
    <location>
        <begin position="384"/>
        <end position="490"/>
    </location>
</feature>
<evidence type="ECO:0000256" key="2">
    <source>
        <dbReference type="SAM" id="MobiDB-lite"/>
    </source>
</evidence>
<name>A0A6L2NLL7_TANCI</name>
<feature type="compositionally biased region" description="Pro residues" evidence="2">
    <location>
        <begin position="384"/>
        <end position="397"/>
    </location>
</feature>
<protein>
    <recommendedName>
        <fullName evidence="4">Reverse transcriptase domain-containing protein</fullName>
    </recommendedName>
</protein>
<proteinExistence type="predicted"/>
<feature type="compositionally biased region" description="Acidic residues" evidence="2">
    <location>
        <begin position="419"/>
        <end position="431"/>
    </location>
</feature>
<feature type="region of interest" description="Disordered" evidence="2">
    <location>
        <begin position="714"/>
        <end position="737"/>
    </location>
</feature>
<feature type="compositionally biased region" description="Polar residues" evidence="2">
    <location>
        <begin position="110"/>
        <end position="128"/>
    </location>
</feature>
<evidence type="ECO:0000256" key="1">
    <source>
        <dbReference type="SAM" id="Coils"/>
    </source>
</evidence>
<feature type="region of interest" description="Disordered" evidence="2">
    <location>
        <begin position="1"/>
        <end position="35"/>
    </location>
</feature>
<evidence type="ECO:0000313" key="3">
    <source>
        <dbReference type="EMBL" id="GEU87158.1"/>
    </source>
</evidence>
<dbReference type="EMBL" id="BKCJ010009479">
    <property type="protein sequence ID" value="GEU87158.1"/>
    <property type="molecule type" value="Genomic_DNA"/>
</dbReference>
<comment type="caution">
    <text evidence="3">The sequence shown here is derived from an EMBL/GenBank/DDBJ whole genome shotgun (WGS) entry which is preliminary data.</text>
</comment>
<feature type="coiled-coil region" evidence="1">
    <location>
        <begin position="271"/>
        <end position="314"/>
    </location>
</feature>
<gene>
    <name evidence="3" type="ORF">Tci_059136</name>
</gene>
<feature type="region of interest" description="Disordered" evidence="2">
    <location>
        <begin position="110"/>
        <end position="157"/>
    </location>
</feature>
<sequence>MARTNVGRRGGGGRGRGLSNHEAARGVQKSIQTNTSRTCYATNANTSGTHSETNANTSGTCSEINANISSNTWIQKSVHTNTSRTHYETNANTSGSRSETNTWVQKSIRNNTSGTLSETNATMSSDTGVQEPVGEDELNTDVSQRQKGSNIIEKVSQDPTKRTMISLDGGEFTDPKVVRKITSILKTMFNVFLDYLHAAYNGALVEKYRSYPANHPIYDDDLWKKCAGDDMKGGVFNVRSTIHNYLDSVRGELKEELKEEVKVDLKKEMKVDLKEEMKADLKEEIKNELKEEMHEELKEEMRKEFKEEMRAKIQDMLVDYGIKSCVTHQTKTKQVMSDASSAVTYTSVYSDSEPWRYYEEDSAETGPPRVIVYGYDRLPIQPVAPPSPDYMPGPEHPPSLDYPLPANASPIAASPDYVADSDLEEEPNDDQADYRADGGDGDDEPFDDDDDDDTDDEDPEEEPFEDEEDVEEEEEHLASADSSAVPFVDPVLPAGDAEALEADEPTHAPRSPIINPFPRHVSVANKRLFDLSHPCRCYRAAGIRMRSLLPSTYRSTDIPEADMPPRKRVCLTTPAPGFEVRESCTAGATRQPGLTKSNLRRYRVEQAGYGITDTWDEIVDTLIEIDPTTLEGVKERVTKLDTTVRDRPNHRRTTMLIDREAMYAREAWAYTKKMAPKKRTTRATPANTTTPTTTITNAQLQALINRGVASALAKRDADRSMNGDNSNDLGKDGRRQMTTPRECTYTDFLKCQPMSFQGTEGVVGLTRWLEKNESIFQISNCTITCQVKFVSCTLQGSALTWWNSHMRAIGQDVAYAMPWAALKRMITDK</sequence>
<feature type="compositionally biased region" description="Polar residues" evidence="2">
    <location>
        <begin position="140"/>
        <end position="149"/>
    </location>
</feature>
<feature type="compositionally biased region" description="Acidic residues" evidence="2">
    <location>
        <begin position="439"/>
        <end position="475"/>
    </location>
</feature>
<reference evidence="3" key="1">
    <citation type="journal article" date="2019" name="Sci. Rep.">
        <title>Draft genome of Tanacetum cinerariifolium, the natural source of mosquito coil.</title>
        <authorList>
            <person name="Yamashiro T."/>
            <person name="Shiraishi A."/>
            <person name="Satake H."/>
            <person name="Nakayama K."/>
        </authorList>
    </citation>
    <scope>NUCLEOTIDE SEQUENCE</scope>
</reference>